<name>A0A4V2S5Q0_9PSEU</name>
<keyword evidence="2" id="KW-1185">Reference proteome</keyword>
<evidence type="ECO:0000313" key="2">
    <source>
        <dbReference type="Proteomes" id="UP000295680"/>
    </source>
</evidence>
<sequence length="942" mass="107250">MDEYIIFDTETTTDETQRLTFGCFRYVVRYRGSFHTLAEGLIYADDLPTRDPDAYRTLFRYCAGHSADVDMRFLGPREPDWRLHLISRKQFVERWMWDIGYKRNAIIAGFNLPFDFSRIALSVTDARPPFTDGFSFQLWDYTLRPNLRIKHLDSKKSFIGWTYTTIADTPNTRGRFIDLRTATFALTNVPHTLDSAADVFGCSRKTHPDTHGVITSDYVDYCRNDVNVTTELLARVTEEYERHPIPIPLHRVFSPATLSKGYYRSMGLVPPLEKYGIDDSTYGRVMSAFYGARTECRIRGARVPVTLVDFTSMYPTVNALMGMWDLLKARDVNIVEATDSIRELIDTHHLDDYFTNRNLWHQFVGIARIRPDGDVLPVRAQYGDGSTYNIGVNHLTYDGDLWYAIPDLVASKLLTGRTPNILEAIRFVPVGQQDELKKVALRGDTVIDPMGSDFFKWVIEQRARVRDTKPALAEFLKVLANSGSYGVFAEMVRDDALTETTVEMFSAPDTPWRARVRHPERPGQYAWPPVAASITAAARLMLAMLEKCVLDAGGSWVFCDTDSMAICRRTDDDPEFPALTDARIDDIIERFDTLSPYDRSLIPHVLKKEYVGYCYAISSKRYALFDENGKVEKYSEHGLGHLKGPHAEWKRDIWSHVIGTYEGSSEWLDTPALSQWSVSTPRLYRTLNVWNQGKNYPDQIKPFNFVSAVYMRPQHKPRLRQGIRGIQLITGYLGGTSPLNAEWINKYDPNGPRYTITGGNIEDDMWGNAPDVVKVVTYREVLADYSIHPEAKFADAHGEPCGPYTRGRLYRLHVRLGGIDFIGKESNKVDDVQAGLIDAADLQMIATPGDIKWDQMRDAIFLVLSRYTTTENARLAGISRTEYHRLQSGKTRPHPQTRNALVTMAVHIACEDLKRSPRLVKDPRTVLAEWKYTCGNAATNAK</sequence>
<dbReference type="InterPro" id="IPR023211">
    <property type="entry name" value="DNA_pol_palm_dom_sf"/>
</dbReference>
<organism evidence="1 2">
    <name type="scientific">Actinocrispum wychmicini</name>
    <dbReference type="NCBI Taxonomy" id="1213861"/>
    <lineage>
        <taxon>Bacteria</taxon>
        <taxon>Bacillati</taxon>
        <taxon>Actinomycetota</taxon>
        <taxon>Actinomycetes</taxon>
        <taxon>Pseudonocardiales</taxon>
        <taxon>Pseudonocardiaceae</taxon>
        <taxon>Actinocrispum</taxon>
    </lineage>
</organism>
<dbReference type="OrthoDB" id="4264536at2"/>
<dbReference type="Proteomes" id="UP000295680">
    <property type="component" value="Unassembled WGS sequence"/>
</dbReference>
<comment type="caution">
    <text evidence="1">The sequence shown here is derived from an EMBL/GenBank/DDBJ whole genome shotgun (WGS) entry which is preliminary data.</text>
</comment>
<dbReference type="Gene3D" id="3.90.1600.10">
    <property type="entry name" value="Palm domain of DNA polymerase"/>
    <property type="match status" value="1"/>
</dbReference>
<evidence type="ECO:0000313" key="1">
    <source>
        <dbReference type="EMBL" id="TCO53000.1"/>
    </source>
</evidence>
<gene>
    <name evidence="1" type="ORF">EV192_111194</name>
</gene>
<dbReference type="SUPFAM" id="SSF56672">
    <property type="entry name" value="DNA/RNA polymerases"/>
    <property type="match status" value="1"/>
</dbReference>
<dbReference type="EMBL" id="SLWS01000011">
    <property type="protein sequence ID" value="TCO53000.1"/>
    <property type="molecule type" value="Genomic_DNA"/>
</dbReference>
<protein>
    <submittedName>
        <fullName evidence="1">DNA polymerase family B</fullName>
    </submittedName>
</protein>
<dbReference type="AlphaFoldDB" id="A0A4V2S5Q0"/>
<accession>A0A4V2S5Q0</accession>
<dbReference type="InterPro" id="IPR043502">
    <property type="entry name" value="DNA/RNA_pol_sf"/>
</dbReference>
<proteinExistence type="predicted"/>
<reference evidence="1 2" key="1">
    <citation type="submission" date="2019-03" db="EMBL/GenBank/DDBJ databases">
        <title>Genomic Encyclopedia of Type Strains, Phase IV (KMG-IV): sequencing the most valuable type-strain genomes for metagenomic binning, comparative biology and taxonomic classification.</title>
        <authorList>
            <person name="Goeker M."/>
        </authorList>
    </citation>
    <scope>NUCLEOTIDE SEQUENCE [LARGE SCALE GENOMIC DNA]</scope>
    <source>
        <strain evidence="1 2">DSM 45934</strain>
    </source>
</reference>